<name>A0A194XW29_MOLSC</name>
<feature type="compositionally biased region" description="Acidic residues" evidence="6">
    <location>
        <begin position="1099"/>
        <end position="1113"/>
    </location>
</feature>
<dbReference type="InParanoid" id="A0A194XW29"/>
<feature type="region of interest" description="Disordered" evidence="6">
    <location>
        <begin position="1091"/>
        <end position="1121"/>
    </location>
</feature>
<accession>A0A194XW29</accession>
<dbReference type="GO" id="GO:0097527">
    <property type="term" value="P:necroptotic signaling pathway"/>
    <property type="evidence" value="ECO:0007669"/>
    <property type="project" value="TreeGrafter"/>
</dbReference>
<dbReference type="SUPFAM" id="SSF48403">
    <property type="entry name" value="Ankyrin repeat"/>
    <property type="match status" value="2"/>
</dbReference>
<dbReference type="GO" id="GO:0005524">
    <property type="term" value="F:ATP binding"/>
    <property type="evidence" value="ECO:0007669"/>
    <property type="project" value="UniProtKB-UniRule"/>
</dbReference>
<dbReference type="EMBL" id="KQ947404">
    <property type="protein sequence ID" value="KUJ24438.1"/>
    <property type="molecule type" value="Genomic_DNA"/>
</dbReference>
<dbReference type="InterPro" id="IPR011009">
    <property type="entry name" value="Kinase-like_dom_sf"/>
</dbReference>
<evidence type="ECO:0000313" key="8">
    <source>
        <dbReference type="EMBL" id="KUJ24438.1"/>
    </source>
</evidence>
<feature type="compositionally biased region" description="Polar residues" evidence="6">
    <location>
        <begin position="1"/>
        <end position="22"/>
    </location>
</feature>
<keyword evidence="3 5" id="KW-0067">ATP-binding</keyword>
<comment type="similarity">
    <text evidence="1">Belongs to the protein kinase superfamily. TKL Ser/Thr protein kinase family.</text>
</comment>
<organism evidence="8 9">
    <name type="scientific">Mollisia scopiformis</name>
    <name type="common">Conifer needle endophyte fungus</name>
    <name type="synonym">Phialocephala scopiformis</name>
    <dbReference type="NCBI Taxonomy" id="149040"/>
    <lineage>
        <taxon>Eukaryota</taxon>
        <taxon>Fungi</taxon>
        <taxon>Dikarya</taxon>
        <taxon>Ascomycota</taxon>
        <taxon>Pezizomycotina</taxon>
        <taxon>Leotiomycetes</taxon>
        <taxon>Helotiales</taxon>
        <taxon>Mollisiaceae</taxon>
        <taxon>Mollisia</taxon>
    </lineage>
</organism>
<evidence type="ECO:0000256" key="2">
    <source>
        <dbReference type="ARBA" id="ARBA00022741"/>
    </source>
</evidence>
<dbReference type="InterPro" id="IPR017441">
    <property type="entry name" value="Protein_kinase_ATP_BS"/>
</dbReference>
<dbReference type="Pfam" id="PF12796">
    <property type="entry name" value="Ank_2"/>
    <property type="match status" value="1"/>
</dbReference>
<dbReference type="InterPro" id="IPR000719">
    <property type="entry name" value="Prot_kinase_dom"/>
</dbReference>
<dbReference type="Gene3D" id="1.10.510.10">
    <property type="entry name" value="Transferase(Phosphotransferase) domain 1"/>
    <property type="match status" value="1"/>
</dbReference>
<dbReference type="GeneID" id="28827768"/>
<evidence type="ECO:0000313" key="9">
    <source>
        <dbReference type="Proteomes" id="UP000070700"/>
    </source>
</evidence>
<dbReference type="InterPro" id="IPR002110">
    <property type="entry name" value="Ankyrin_rpt"/>
</dbReference>
<dbReference type="PROSITE" id="PS50088">
    <property type="entry name" value="ANK_REPEAT"/>
    <property type="match status" value="2"/>
</dbReference>
<evidence type="ECO:0000256" key="6">
    <source>
        <dbReference type="SAM" id="MobiDB-lite"/>
    </source>
</evidence>
<feature type="region of interest" description="Disordered" evidence="6">
    <location>
        <begin position="1"/>
        <end position="26"/>
    </location>
</feature>
<protein>
    <recommendedName>
        <fullName evidence="7">Protein kinase domain-containing protein</fullName>
    </recommendedName>
</protein>
<evidence type="ECO:0000259" key="7">
    <source>
        <dbReference type="PROSITE" id="PS50011"/>
    </source>
</evidence>
<evidence type="ECO:0000256" key="5">
    <source>
        <dbReference type="PROSITE-ProRule" id="PRU10141"/>
    </source>
</evidence>
<dbReference type="RefSeq" id="XP_018078793.1">
    <property type="nucleotide sequence ID" value="XM_018218042.1"/>
</dbReference>
<keyword evidence="9" id="KW-1185">Reference proteome</keyword>
<keyword evidence="4" id="KW-0040">ANK repeat</keyword>
<dbReference type="PROSITE" id="PS00107">
    <property type="entry name" value="PROTEIN_KINASE_ATP"/>
    <property type="match status" value="1"/>
</dbReference>
<dbReference type="Pfam" id="PF07714">
    <property type="entry name" value="PK_Tyr_Ser-Thr"/>
    <property type="match status" value="1"/>
</dbReference>
<gene>
    <name evidence="8" type="ORF">LY89DRAFT_713292</name>
</gene>
<evidence type="ECO:0000256" key="1">
    <source>
        <dbReference type="ARBA" id="ARBA00005843"/>
    </source>
</evidence>
<dbReference type="InterPro" id="IPR051681">
    <property type="entry name" value="Ser/Thr_Kinases-Pseudokinases"/>
</dbReference>
<dbReference type="SUPFAM" id="SSF56112">
    <property type="entry name" value="Protein kinase-like (PK-like)"/>
    <property type="match status" value="1"/>
</dbReference>
<dbReference type="Proteomes" id="UP000070700">
    <property type="component" value="Unassembled WGS sequence"/>
</dbReference>
<feature type="binding site" evidence="5">
    <location>
        <position position="87"/>
    </location>
    <ligand>
        <name>ATP</name>
        <dbReference type="ChEBI" id="CHEBI:30616"/>
    </ligand>
</feature>
<dbReference type="KEGG" id="psco:LY89DRAFT_713292"/>
<evidence type="ECO:0000256" key="3">
    <source>
        <dbReference type="ARBA" id="ARBA00022840"/>
    </source>
</evidence>
<feature type="repeat" description="ANK" evidence="4">
    <location>
        <begin position="1150"/>
        <end position="1182"/>
    </location>
</feature>
<dbReference type="PROSITE" id="PS50297">
    <property type="entry name" value="ANK_REP_REGION"/>
    <property type="match status" value="1"/>
</dbReference>
<feature type="repeat" description="ANK" evidence="4">
    <location>
        <begin position="867"/>
        <end position="899"/>
    </location>
</feature>
<dbReference type="InterPro" id="IPR001245">
    <property type="entry name" value="Ser-Thr/Tyr_kinase_cat_dom"/>
</dbReference>
<feature type="domain" description="Protein kinase" evidence="7">
    <location>
        <begin position="59"/>
        <end position="362"/>
    </location>
</feature>
<sequence>MVSTSQYSTWPVITSSSNSSATKPAPSPALDFLTAVATTDVEEYDLHEIGMISMDDVRSMDERMVGKGGFAVVELGKTRENHLVAVKRLRVSARDIQADFESHLRRICLELRILSHEPLRTHPNIVDILGYCLSDIAGYEIPFLALVLEYSSEGNLKTFLKDARHDLPLTTLLALTAQVADGLGVLHQCKICHGDVKTQNALVFKSEDAWTVKLSDFGESTIGQFDDQSLSIECGFGTPLLNAPELRSGMVLARDLFTIEDAIRTDIFSFGLLTWEVLKRGESYFDKSWCIDLNGSNEIDQMEAYLQRLPHNGLLSKVCDYIQNSLVDTERVESVLCIFKKSLQDDPQKRFSMEEIRRHFEIQNHSMGNNEQQESNGIEDERLCAWSTRDTFLELRDSAFLNGGLGFLTFPLDLQKRVFNDLISMSVSETFTMPSRAHAALCVAECHTVGFGVQHDMKQAVQWVHTASELGSIKAAAWYPRLCTIDNVTLARSSSMMGFEENLSHLTSDTYLSTRVHLQIRIAIQQIRTTFLNWDQQYTWDSSAYMSSIRVFNEWEQDDLSSLHVAALLGEDEAISKLLCYAKGDELSSRGLTAAHYACIGGRLSTLQLLLNDSAQSAISKAANPGGITLLHLCIFFSGEDVGKAVSLILAIGVDPRGKVIQPVEWEYHDIRLAGTPLDWAVRIRDKSLVVSLLPFAQDDTCLKLAIRSFFWEIAEVILQYACGAKNIPIKYSQQLSELSIEDMYLLTIERPFGHWLAHGPDHLIALERTVQVCLDHCLMASGSASHRTLSDIVSLASFEDDFSLLASFVAKLSPEDVKRKNKRGESALEQALTTSEDTEAWRTPLETIINVYTIKELEERGSISVDDFSYLHLAISSDSLIGTRILLQKGVDVNQRSDGLLGDTPLTLSASSRFSKEFHSLLLEHGAKDDVVDDITGTNLLVHGLMRSQPNEDLLRGVLRNEDLSEINDTLHVTLGYFISGYSLRGAVAEVFKRDDAMEYSGTSRITLDKDELKILWDNLQGISQLKKWELKRIFGKEQLSLMLRLADLDSTQRPASLDLVVNVGEMNNVLGAEETQHILGQWNAEPAVKSGRSQLAETEDEDGHEDGDASDPDNYNNADQPDQYWKELFKIQLGLPNWVTYINERNSSGMTLLHSAAYNLHPESIALLLEAGADASIPYVSEGHNAVLPLQIACSSGRTCEWARVQGTSTEISSLSKHSMDVAAQLLDWHHTRSDGLFQDVNQLHLASRMMLRDVARRLRRDGQCVDVEVHWPGIDNPVTCDVLALQLADDDRLIDISKLITAGYPMNKAQV</sequence>
<keyword evidence="2 5" id="KW-0547">Nucleotide-binding</keyword>
<dbReference type="Gene3D" id="1.25.40.20">
    <property type="entry name" value="Ankyrin repeat-containing domain"/>
    <property type="match status" value="3"/>
</dbReference>
<dbReference type="SMART" id="SM00220">
    <property type="entry name" value="S_TKc"/>
    <property type="match status" value="1"/>
</dbReference>
<dbReference type="PANTHER" id="PTHR44329:SF298">
    <property type="entry name" value="MIXED LINEAGE KINASE DOMAIN-LIKE PROTEIN"/>
    <property type="match status" value="1"/>
</dbReference>
<evidence type="ECO:0000256" key="4">
    <source>
        <dbReference type="PROSITE-ProRule" id="PRU00023"/>
    </source>
</evidence>
<dbReference type="SMART" id="SM00248">
    <property type="entry name" value="ANK"/>
    <property type="match status" value="8"/>
</dbReference>
<proteinExistence type="inferred from homology"/>
<dbReference type="PROSITE" id="PS50011">
    <property type="entry name" value="PROTEIN_KINASE_DOM"/>
    <property type="match status" value="1"/>
</dbReference>
<reference evidence="8 9" key="1">
    <citation type="submission" date="2015-10" db="EMBL/GenBank/DDBJ databases">
        <title>Full genome of DAOMC 229536 Phialocephala scopiformis, a fungal endophyte of spruce producing the potent anti-insectan compound rugulosin.</title>
        <authorList>
            <consortium name="DOE Joint Genome Institute"/>
            <person name="Walker A.K."/>
            <person name="Frasz S.L."/>
            <person name="Seifert K.A."/>
            <person name="Miller J.D."/>
            <person name="Mondo S.J."/>
            <person name="Labutti K."/>
            <person name="Lipzen A."/>
            <person name="Dockter R."/>
            <person name="Kennedy M."/>
            <person name="Grigoriev I.V."/>
            <person name="Spatafora J.W."/>
        </authorList>
    </citation>
    <scope>NUCLEOTIDE SEQUENCE [LARGE SCALE GENOMIC DNA]</scope>
    <source>
        <strain evidence="8 9">CBS 120377</strain>
    </source>
</reference>
<dbReference type="GO" id="GO:0004672">
    <property type="term" value="F:protein kinase activity"/>
    <property type="evidence" value="ECO:0007669"/>
    <property type="project" value="InterPro"/>
</dbReference>
<dbReference type="PANTHER" id="PTHR44329">
    <property type="entry name" value="SERINE/THREONINE-PROTEIN KINASE TNNI3K-RELATED"/>
    <property type="match status" value="1"/>
</dbReference>
<dbReference type="InterPro" id="IPR036770">
    <property type="entry name" value="Ankyrin_rpt-contain_sf"/>
</dbReference>
<dbReference type="Gene3D" id="3.30.200.20">
    <property type="entry name" value="Phosphorylase Kinase, domain 1"/>
    <property type="match status" value="1"/>
</dbReference>
<dbReference type="OrthoDB" id="3253298at2759"/>